<proteinExistence type="predicted"/>
<evidence type="ECO:0000313" key="3">
    <source>
        <dbReference type="Proteomes" id="UP000570166"/>
    </source>
</evidence>
<feature type="chain" id="PRO_5032921503" evidence="1">
    <location>
        <begin position="24"/>
        <end position="81"/>
    </location>
</feature>
<evidence type="ECO:0000313" key="2">
    <source>
        <dbReference type="EMBL" id="MBA2934289.1"/>
    </source>
</evidence>
<reference evidence="2 3" key="1">
    <citation type="submission" date="2020-07" db="EMBL/GenBank/DDBJ databases">
        <authorList>
            <person name="Sun Q."/>
        </authorList>
    </citation>
    <scope>NUCLEOTIDE SEQUENCE [LARGE SCALE GENOMIC DNA]</scope>
    <source>
        <strain evidence="2 3">CGMCC 1.13654</strain>
    </source>
</reference>
<protein>
    <submittedName>
        <fullName evidence="2">Uncharacterized protein</fullName>
    </submittedName>
</protein>
<feature type="signal peptide" evidence="1">
    <location>
        <begin position="1"/>
        <end position="23"/>
    </location>
</feature>
<sequence>MHTVSRLIPAVAALAMAAAPAFAQGAPATRHMLVKYQPVSGEYCFDTAPLDNGATSVSRLPSVECKTRAGWALDGLTIARR</sequence>
<dbReference type="Proteomes" id="UP000570166">
    <property type="component" value="Unassembled WGS sequence"/>
</dbReference>
<dbReference type="AlphaFoldDB" id="A0A838L718"/>
<evidence type="ECO:0000256" key="1">
    <source>
        <dbReference type="SAM" id="SignalP"/>
    </source>
</evidence>
<gene>
    <name evidence="2" type="ORF">HZF05_09270</name>
</gene>
<keyword evidence="3" id="KW-1185">Reference proteome</keyword>
<comment type="caution">
    <text evidence="2">The sequence shown here is derived from an EMBL/GenBank/DDBJ whole genome shotgun (WGS) entry which is preliminary data.</text>
</comment>
<dbReference type="RefSeq" id="WP_160365789.1">
    <property type="nucleotide sequence ID" value="NZ_JACEIB010000006.1"/>
</dbReference>
<dbReference type="EMBL" id="JACEIB010000006">
    <property type="protein sequence ID" value="MBA2934289.1"/>
    <property type="molecule type" value="Genomic_DNA"/>
</dbReference>
<keyword evidence="1" id="KW-0732">Signal</keyword>
<accession>A0A838L718</accession>
<name>A0A838L718_9SPHN</name>
<organism evidence="2 3">
    <name type="scientific">Sphingomonas chungangi</name>
    <dbReference type="NCBI Taxonomy" id="2683589"/>
    <lineage>
        <taxon>Bacteria</taxon>
        <taxon>Pseudomonadati</taxon>
        <taxon>Pseudomonadota</taxon>
        <taxon>Alphaproteobacteria</taxon>
        <taxon>Sphingomonadales</taxon>
        <taxon>Sphingomonadaceae</taxon>
        <taxon>Sphingomonas</taxon>
    </lineage>
</organism>